<dbReference type="EMBL" id="FOSL01000015">
    <property type="protein sequence ID" value="SFK86169.1"/>
    <property type="molecule type" value="Genomic_DNA"/>
</dbReference>
<proteinExistence type="predicted"/>
<protein>
    <recommendedName>
        <fullName evidence="3">DUF982 domain-containing protein</fullName>
    </recommendedName>
</protein>
<evidence type="ECO:0008006" key="3">
    <source>
        <dbReference type="Google" id="ProtNLM"/>
    </source>
</evidence>
<name>A0A1I4D0E4_9HYPH</name>
<dbReference type="Pfam" id="PF06169">
    <property type="entry name" value="DUF982"/>
    <property type="match status" value="1"/>
</dbReference>
<keyword evidence="2" id="KW-1185">Reference proteome</keyword>
<dbReference type="InterPro" id="IPR010385">
    <property type="entry name" value="DUF982"/>
</dbReference>
<reference evidence="1 2" key="1">
    <citation type="submission" date="2016-10" db="EMBL/GenBank/DDBJ databases">
        <authorList>
            <person name="Varghese N."/>
            <person name="Submissions S."/>
        </authorList>
    </citation>
    <scope>NUCLEOTIDE SEQUENCE [LARGE SCALE GENOMIC DNA]</scope>
    <source>
        <strain evidence="1 2">DSM 21822</strain>
    </source>
</reference>
<dbReference type="Proteomes" id="UP000323300">
    <property type="component" value="Unassembled WGS sequence"/>
</dbReference>
<dbReference type="OrthoDB" id="8090270at2"/>
<sequence length="101" mass="10933">MTHERLFHAPVSVSVELGLRRDIESIAEAQKLLAEWYESRRGPLHEAAVQACNFAANGYVTTDQARSALVAFAEATGILPPDVDHVIAAHAVARSYDGFAS</sequence>
<accession>A0A1I4D0E4</accession>
<evidence type="ECO:0000313" key="1">
    <source>
        <dbReference type="EMBL" id="SFK86169.1"/>
    </source>
</evidence>
<dbReference type="AlphaFoldDB" id="A0A1I4D0E4"/>
<evidence type="ECO:0000313" key="2">
    <source>
        <dbReference type="Proteomes" id="UP000323300"/>
    </source>
</evidence>
<dbReference type="Gene3D" id="6.10.250.730">
    <property type="match status" value="1"/>
</dbReference>
<gene>
    <name evidence="1" type="ORF">SAMN04488498_11515</name>
</gene>
<organism evidence="1 2">
    <name type="scientific">Neomesorhizobium albiziae</name>
    <dbReference type="NCBI Taxonomy" id="335020"/>
    <lineage>
        <taxon>Bacteria</taxon>
        <taxon>Pseudomonadati</taxon>
        <taxon>Pseudomonadota</taxon>
        <taxon>Alphaproteobacteria</taxon>
        <taxon>Hyphomicrobiales</taxon>
        <taxon>Phyllobacteriaceae</taxon>
        <taxon>Neomesorhizobium</taxon>
    </lineage>
</organism>